<keyword evidence="2" id="KW-1185">Reference proteome</keyword>
<evidence type="ECO:0000313" key="2">
    <source>
        <dbReference type="Proteomes" id="UP000184267"/>
    </source>
</evidence>
<dbReference type="EMBL" id="MNAD01000803">
    <property type="protein sequence ID" value="OJT10165.1"/>
    <property type="molecule type" value="Genomic_DNA"/>
</dbReference>
<dbReference type="Proteomes" id="UP000184267">
    <property type="component" value="Unassembled WGS sequence"/>
</dbReference>
<dbReference type="Pfam" id="PF20174">
    <property type="entry name" value="DUF6540"/>
    <property type="match status" value="1"/>
</dbReference>
<gene>
    <name evidence="1" type="ORF">TRAPUB_13270</name>
</gene>
<name>A0A1M2VRE8_TRAPU</name>
<protein>
    <submittedName>
        <fullName evidence="1">Uncharacterized protein</fullName>
    </submittedName>
</protein>
<dbReference type="InterPro" id="IPR046670">
    <property type="entry name" value="DUF6540"/>
</dbReference>
<evidence type="ECO:0000313" key="1">
    <source>
        <dbReference type="EMBL" id="OJT10165.1"/>
    </source>
</evidence>
<comment type="caution">
    <text evidence="1">The sequence shown here is derived from an EMBL/GenBank/DDBJ whole genome shotgun (WGS) entry which is preliminary data.</text>
</comment>
<accession>A0A1M2VRE8</accession>
<dbReference type="OrthoDB" id="3175502at2759"/>
<reference evidence="1 2" key="1">
    <citation type="submission" date="2016-10" db="EMBL/GenBank/DDBJ databases">
        <title>Genome sequence of the basidiomycete white-rot fungus Trametes pubescens.</title>
        <authorList>
            <person name="Makela M.R."/>
            <person name="Granchi Z."/>
            <person name="Peng M."/>
            <person name="De Vries R.P."/>
            <person name="Grigoriev I."/>
            <person name="Riley R."/>
            <person name="Hilden K."/>
        </authorList>
    </citation>
    <scope>NUCLEOTIDE SEQUENCE [LARGE SCALE GENOMIC DNA]</scope>
    <source>
        <strain evidence="1 2">FBCC735</strain>
    </source>
</reference>
<proteinExistence type="predicted"/>
<sequence length="166" mass="18403">MGLGVGRERQLRWAIMVMTDELTMRGRLYQVTNSNQRRVVAGMGHSFEPTWKLSVVEKTSLKSRTSLGGVRIVVIQPRQLEAIDELTAGRIGQVIRGNVPVAKHANWNSRDWVAECIAALDAHGLVDCGFCHFQSELLPVMRQASALTAHSGRPAVVDFYEFEGSV</sequence>
<organism evidence="1 2">
    <name type="scientific">Trametes pubescens</name>
    <name type="common">White-rot fungus</name>
    <dbReference type="NCBI Taxonomy" id="154538"/>
    <lineage>
        <taxon>Eukaryota</taxon>
        <taxon>Fungi</taxon>
        <taxon>Dikarya</taxon>
        <taxon>Basidiomycota</taxon>
        <taxon>Agaricomycotina</taxon>
        <taxon>Agaricomycetes</taxon>
        <taxon>Polyporales</taxon>
        <taxon>Polyporaceae</taxon>
        <taxon>Trametes</taxon>
    </lineage>
</organism>
<dbReference type="AlphaFoldDB" id="A0A1M2VRE8"/>